<name>A0A6J8AZI6_MYTCO</name>
<evidence type="ECO:0000259" key="7">
    <source>
        <dbReference type="Pfam" id="PF02932"/>
    </source>
</evidence>
<dbReference type="Pfam" id="PF02932">
    <property type="entry name" value="Neur_chan_memb"/>
    <property type="match status" value="1"/>
</dbReference>
<evidence type="ECO:0000313" key="8">
    <source>
        <dbReference type="EMBL" id="CAC5376080.1"/>
    </source>
</evidence>
<comment type="subcellular location">
    <subcellularLocation>
        <location evidence="1">Membrane</location>
        <topology evidence="1">Multi-pass membrane protein</topology>
    </subcellularLocation>
</comment>
<dbReference type="GO" id="GO:0004888">
    <property type="term" value="F:transmembrane signaling receptor activity"/>
    <property type="evidence" value="ECO:0007669"/>
    <property type="project" value="InterPro"/>
</dbReference>
<dbReference type="PANTHER" id="PTHR18945">
    <property type="entry name" value="NEUROTRANSMITTER GATED ION CHANNEL"/>
    <property type="match status" value="1"/>
</dbReference>
<evidence type="ECO:0000313" key="9">
    <source>
        <dbReference type="Proteomes" id="UP000507470"/>
    </source>
</evidence>
<evidence type="ECO:0000256" key="3">
    <source>
        <dbReference type="ARBA" id="ARBA00022989"/>
    </source>
</evidence>
<sequence>MDSDIQLTLTTGLLIRLENVQQVINGQSGSDVTNLLTALFTTNSYDKRVRPKTDQTSATTVDLDLYLVGINDINEIEGKLTTTAFLHLGWIDEFLVWSPPSYGGIGYFYIPQSDIWKPDITLENGFSKLKELGNSFINAAVTMNGQVFWKPFEVFETKCSLDTKYFPFDKQTCKLSFVVWSSGIEDVNVTLWNNGINLDYYEENSEWTVLSTAHIEASDASESRVVFSLNIERNSAYYIMNIIIPVILLSFLNVLTFALPADSGEKISQCITVFLSFSVFLTIVNAELPKTSGSIVGYYLIFQLAMGTIVITITVLQLRLHHRKDPVPPSVIKIIKCLPFNRIAAVNSTDKNKVENIQIKNTERDDVDCETETTWSDVVSSIDFVMFWTALGIVMIATIVVLTILSSH</sequence>
<dbReference type="InterPro" id="IPR036719">
    <property type="entry name" value="Neuro-gated_channel_TM_sf"/>
</dbReference>
<dbReference type="InterPro" id="IPR006202">
    <property type="entry name" value="Neur_chan_lig-bd"/>
</dbReference>
<dbReference type="GO" id="GO:0005230">
    <property type="term" value="F:extracellular ligand-gated monoatomic ion channel activity"/>
    <property type="evidence" value="ECO:0007669"/>
    <property type="project" value="InterPro"/>
</dbReference>
<feature type="domain" description="Neurotransmitter-gated ion-channel ligand-binding" evidence="6">
    <location>
        <begin position="34"/>
        <end position="234"/>
    </location>
</feature>
<dbReference type="AlphaFoldDB" id="A0A6J8AZI6"/>
<feature type="transmembrane region" description="Helical" evidence="5">
    <location>
        <begin position="237"/>
        <end position="260"/>
    </location>
</feature>
<dbReference type="SUPFAM" id="SSF90112">
    <property type="entry name" value="Neurotransmitter-gated ion-channel transmembrane pore"/>
    <property type="match status" value="1"/>
</dbReference>
<keyword evidence="2 5" id="KW-0812">Transmembrane</keyword>
<dbReference type="Gene3D" id="1.20.58.390">
    <property type="entry name" value="Neurotransmitter-gated ion-channel transmembrane domain"/>
    <property type="match status" value="1"/>
</dbReference>
<feature type="transmembrane region" description="Helical" evidence="5">
    <location>
        <begin position="385"/>
        <end position="405"/>
    </location>
</feature>
<dbReference type="SUPFAM" id="SSF63712">
    <property type="entry name" value="Nicotinic receptor ligand binding domain-like"/>
    <property type="match status" value="1"/>
</dbReference>
<gene>
    <name evidence="8" type="ORF">MCOR_12835</name>
</gene>
<feature type="transmembrane region" description="Helical" evidence="5">
    <location>
        <begin position="296"/>
        <end position="318"/>
    </location>
</feature>
<dbReference type="Gene3D" id="2.70.170.10">
    <property type="entry name" value="Neurotransmitter-gated ion-channel ligand-binding domain"/>
    <property type="match status" value="1"/>
</dbReference>
<organism evidence="8 9">
    <name type="scientific">Mytilus coruscus</name>
    <name type="common">Sea mussel</name>
    <dbReference type="NCBI Taxonomy" id="42192"/>
    <lineage>
        <taxon>Eukaryota</taxon>
        <taxon>Metazoa</taxon>
        <taxon>Spiralia</taxon>
        <taxon>Lophotrochozoa</taxon>
        <taxon>Mollusca</taxon>
        <taxon>Bivalvia</taxon>
        <taxon>Autobranchia</taxon>
        <taxon>Pteriomorphia</taxon>
        <taxon>Mytilida</taxon>
        <taxon>Mytiloidea</taxon>
        <taxon>Mytilidae</taxon>
        <taxon>Mytilinae</taxon>
        <taxon>Mytilus</taxon>
    </lineage>
</organism>
<dbReference type="InterPro" id="IPR038050">
    <property type="entry name" value="Neuro_actylchol_rec"/>
</dbReference>
<proteinExistence type="predicted"/>
<dbReference type="InterPro" id="IPR006201">
    <property type="entry name" value="Neur_channel"/>
</dbReference>
<dbReference type="OrthoDB" id="6153337at2759"/>
<keyword evidence="4 5" id="KW-0472">Membrane</keyword>
<evidence type="ECO:0000256" key="4">
    <source>
        <dbReference type="ARBA" id="ARBA00023136"/>
    </source>
</evidence>
<dbReference type="Pfam" id="PF02931">
    <property type="entry name" value="Neur_chan_LBD"/>
    <property type="match status" value="1"/>
</dbReference>
<keyword evidence="3 5" id="KW-1133">Transmembrane helix</keyword>
<reference evidence="8 9" key="1">
    <citation type="submission" date="2020-06" db="EMBL/GenBank/DDBJ databases">
        <authorList>
            <person name="Li R."/>
            <person name="Bekaert M."/>
        </authorList>
    </citation>
    <scope>NUCLEOTIDE SEQUENCE [LARGE SCALE GENOMIC DNA]</scope>
    <source>
        <strain evidence="9">wild</strain>
    </source>
</reference>
<evidence type="ECO:0000256" key="2">
    <source>
        <dbReference type="ARBA" id="ARBA00022692"/>
    </source>
</evidence>
<protein>
    <submittedName>
        <fullName evidence="8">CHRNN</fullName>
    </submittedName>
</protein>
<dbReference type="GO" id="GO:0016020">
    <property type="term" value="C:membrane"/>
    <property type="evidence" value="ECO:0007669"/>
    <property type="project" value="UniProtKB-SubCell"/>
</dbReference>
<dbReference type="Proteomes" id="UP000507470">
    <property type="component" value="Unassembled WGS sequence"/>
</dbReference>
<feature type="domain" description="Neurotransmitter-gated ion-channel transmembrane" evidence="7">
    <location>
        <begin position="242"/>
        <end position="325"/>
    </location>
</feature>
<accession>A0A6J8AZI6</accession>
<dbReference type="InterPro" id="IPR006029">
    <property type="entry name" value="Neurotrans-gated_channel_TM"/>
</dbReference>
<dbReference type="CDD" id="cd19051">
    <property type="entry name" value="LGIC_TM_cation"/>
    <property type="match status" value="1"/>
</dbReference>
<dbReference type="PRINTS" id="PR00252">
    <property type="entry name" value="NRIONCHANNEL"/>
</dbReference>
<dbReference type="EMBL" id="CACVKT020002176">
    <property type="protein sequence ID" value="CAC5376080.1"/>
    <property type="molecule type" value="Genomic_DNA"/>
</dbReference>
<keyword evidence="9" id="KW-1185">Reference proteome</keyword>
<dbReference type="InterPro" id="IPR036734">
    <property type="entry name" value="Neur_chan_lig-bd_sf"/>
</dbReference>
<evidence type="ECO:0000256" key="1">
    <source>
        <dbReference type="ARBA" id="ARBA00004141"/>
    </source>
</evidence>
<evidence type="ECO:0000256" key="5">
    <source>
        <dbReference type="SAM" id="Phobius"/>
    </source>
</evidence>
<dbReference type="FunFam" id="2.70.170.10:FF:000028">
    <property type="entry name" value="AcetylCholine Receptor"/>
    <property type="match status" value="1"/>
</dbReference>
<evidence type="ECO:0000259" key="6">
    <source>
        <dbReference type="Pfam" id="PF02931"/>
    </source>
</evidence>
<dbReference type="CDD" id="cd18989">
    <property type="entry name" value="LGIC_ECD_cation"/>
    <property type="match status" value="1"/>
</dbReference>
<feature type="transmembrane region" description="Helical" evidence="5">
    <location>
        <begin position="266"/>
        <end position="284"/>
    </location>
</feature>